<reference evidence="2" key="1">
    <citation type="submission" date="2021-09" db="EMBL/GenBank/DDBJ databases">
        <authorList>
            <consortium name="AG Swart"/>
            <person name="Singh M."/>
            <person name="Singh A."/>
            <person name="Seah K."/>
            <person name="Emmerich C."/>
        </authorList>
    </citation>
    <scope>NUCLEOTIDE SEQUENCE</scope>
    <source>
        <strain evidence="2">ATCC30299</strain>
    </source>
</reference>
<dbReference type="Gene3D" id="2.60.200.20">
    <property type="match status" value="1"/>
</dbReference>
<evidence type="ECO:0000313" key="2">
    <source>
        <dbReference type="EMBL" id="CAG9315061.1"/>
    </source>
</evidence>
<gene>
    <name evidence="2" type="ORF">BSTOLATCC_MIC12836</name>
</gene>
<dbReference type="InterPro" id="IPR008984">
    <property type="entry name" value="SMAD_FHA_dom_sf"/>
</dbReference>
<protein>
    <recommendedName>
        <fullName evidence="1">FHA domain-containing protein</fullName>
    </recommendedName>
</protein>
<sequence>MNFESTLTQWLVNLSEDDPIMTAQCINSINYTCTALLNSHISDNIKVFGINILSLIQQNPGNPLIRIKLISFIATMMDFYFVNSFPLMANQFEEFLEINRCNKISKNLMEIRTGDSSNNENQRVSSDYVSRSTNEQLAIIKEVRLEDGETSALTLYQLSCPDKRRSEGLEKSYTYKFDGDWPVRIGCEKSGFRTHIPIRCSSQIILDKFHDHIIAYETSTNDPGMKIQVFTENLEEGQIYSFGETKMKVEEIDSVGNLHLSFELSNEIVYRVIDGCENGEILIGRTRINKLRFANDAKMSKEHAGIIREGKRWVIKDKNSRNGVWRYLHTLKTTGAGEDSMRCPIMNDTKFNFCEVIFQCKIKISP</sequence>
<comment type="caution">
    <text evidence="2">The sequence shown here is derived from an EMBL/GenBank/DDBJ whole genome shotgun (WGS) entry which is preliminary data.</text>
</comment>
<dbReference type="AlphaFoldDB" id="A0AAU9IMR5"/>
<dbReference type="InterPro" id="IPR000253">
    <property type="entry name" value="FHA_dom"/>
</dbReference>
<evidence type="ECO:0000259" key="1">
    <source>
        <dbReference type="PROSITE" id="PS50006"/>
    </source>
</evidence>
<organism evidence="2 3">
    <name type="scientific">Blepharisma stoltei</name>
    <dbReference type="NCBI Taxonomy" id="1481888"/>
    <lineage>
        <taxon>Eukaryota</taxon>
        <taxon>Sar</taxon>
        <taxon>Alveolata</taxon>
        <taxon>Ciliophora</taxon>
        <taxon>Postciliodesmatophora</taxon>
        <taxon>Heterotrichea</taxon>
        <taxon>Heterotrichida</taxon>
        <taxon>Blepharismidae</taxon>
        <taxon>Blepharisma</taxon>
    </lineage>
</organism>
<dbReference type="SUPFAM" id="SSF49879">
    <property type="entry name" value="SMAD/FHA domain"/>
    <property type="match status" value="1"/>
</dbReference>
<name>A0AAU9IMR5_9CILI</name>
<dbReference type="Pfam" id="PF00498">
    <property type="entry name" value="FHA"/>
    <property type="match status" value="1"/>
</dbReference>
<keyword evidence="3" id="KW-1185">Reference proteome</keyword>
<evidence type="ECO:0000313" key="3">
    <source>
        <dbReference type="Proteomes" id="UP001162131"/>
    </source>
</evidence>
<accession>A0AAU9IMR5</accession>
<dbReference type="EMBL" id="CAJZBQ010000013">
    <property type="protein sequence ID" value="CAG9315061.1"/>
    <property type="molecule type" value="Genomic_DNA"/>
</dbReference>
<feature type="domain" description="FHA" evidence="1">
    <location>
        <begin position="281"/>
        <end position="325"/>
    </location>
</feature>
<dbReference type="PROSITE" id="PS50006">
    <property type="entry name" value="FHA_DOMAIN"/>
    <property type="match status" value="1"/>
</dbReference>
<dbReference type="Proteomes" id="UP001162131">
    <property type="component" value="Unassembled WGS sequence"/>
</dbReference>
<proteinExistence type="predicted"/>